<evidence type="ECO:0000259" key="4">
    <source>
        <dbReference type="PROSITE" id="PS01124"/>
    </source>
</evidence>
<feature type="domain" description="HTH araC/xylS-type" evidence="4">
    <location>
        <begin position="221"/>
        <end position="322"/>
    </location>
</feature>
<evidence type="ECO:0000313" key="6">
    <source>
        <dbReference type="Proteomes" id="UP000676967"/>
    </source>
</evidence>
<dbReference type="SMART" id="SM00342">
    <property type="entry name" value="HTH_ARAC"/>
    <property type="match status" value="1"/>
</dbReference>
<sequence length="322" mass="35547">MTTTDQAALQTSTYTLTGADAIEQFLSNAYTGMRLHSDTDRPRLRYDRTDAGAFTLDTLEQTAAILDIRAAPLHTIAINRMATGRMQRTCGGVEQRYGPGDLYIATDPDLPYTVRWLPSEIFSAALDSGLLARVAATAPGRRPAPLRFTSLDPTTPAVAAYWWDTYCYLADVLRNPEAVTPLVLGNAAQLLATATLTTFANTALTDPTIEDRHDAHPECLRRAISFIDDNAHRDISAADIAAAAHVTIRTLQLAFRRHLDTTPTAYLRRVRLHHVHQDLQAADPTTTTVFAVAQRWGFANHSRFTATYHHTYGTTPSQTLRN</sequence>
<dbReference type="EMBL" id="AP023356">
    <property type="protein sequence ID" value="BCJ48369.1"/>
    <property type="molecule type" value="Genomic_DNA"/>
</dbReference>
<dbReference type="InterPro" id="IPR018060">
    <property type="entry name" value="HTH_AraC"/>
</dbReference>
<proteinExistence type="predicted"/>
<keyword evidence="1" id="KW-0805">Transcription regulation</keyword>
<dbReference type="InterPro" id="IPR050204">
    <property type="entry name" value="AraC_XylS_family_regulators"/>
</dbReference>
<keyword evidence="6" id="KW-1185">Reference proteome</keyword>
<dbReference type="Gene3D" id="1.10.10.60">
    <property type="entry name" value="Homeodomain-like"/>
    <property type="match status" value="1"/>
</dbReference>
<organism evidence="5 6">
    <name type="scientific">Actinoplanes ianthinogenes</name>
    <dbReference type="NCBI Taxonomy" id="122358"/>
    <lineage>
        <taxon>Bacteria</taxon>
        <taxon>Bacillati</taxon>
        <taxon>Actinomycetota</taxon>
        <taxon>Actinomycetes</taxon>
        <taxon>Micromonosporales</taxon>
        <taxon>Micromonosporaceae</taxon>
        <taxon>Actinoplanes</taxon>
    </lineage>
</organism>
<evidence type="ECO:0000256" key="3">
    <source>
        <dbReference type="ARBA" id="ARBA00023163"/>
    </source>
</evidence>
<dbReference type="RefSeq" id="WP_189335471.1">
    <property type="nucleotide sequence ID" value="NZ_AP023356.1"/>
</dbReference>
<evidence type="ECO:0000256" key="2">
    <source>
        <dbReference type="ARBA" id="ARBA00023125"/>
    </source>
</evidence>
<keyword evidence="2" id="KW-0238">DNA-binding</keyword>
<accession>A0ABM7M9N6</accession>
<gene>
    <name evidence="5" type="ORF">Aiant_90260</name>
</gene>
<dbReference type="Proteomes" id="UP000676967">
    <property type="component" value="Chromosome"/>
</dbReference>
<dbReference type="PANTHER" id="PTHR46796">
    <property type="entry name" value="HTH-TYPE TRANSCRIPTIONAL ACTIVATOR RHAS-RELATED"/>
    <property type="match status" value="1"/>
</dbReference>
<reference evidence="5 6" key="1">
    <citation type="submission" date="2020-08" db="EMBL/GenBank/DDBJ databases">
        <title>Whole genome shotgun sequence of Actinoplanes ianthinogenes NBRC 13996.</title>
        <authorList>
            <person name="Komaki H."/>
            <person name="Tamura T."/>
        </authorList>
    </citation>
    <scope>NUCLEOTIDE SEQUENCE [LARGE SCALE GENOMIC DNA]</scope>
    <source>
        <strain evidence="5 6">NBRC 13996</strain>
    </source>
</reference>
<name>A0ABM7M9N6_9ACTN</name>
<dbReference type="PROSITE" id="PS01124">
    <property type="entry name" value="HTH_ARAC_FAMILY_2"/>
    <property type="match status" value="1"/>
</dbReference>
<dbReference type="InterPro" id="IPR009057">
    <property type="entry name" value="Homeodomain-like_sf"/>
</dbReference>
<protein>
    <recommendedName>
        <fullName evidence="4">HTH araC/xylS-type domain-containing protein</fullName>
    </recommendedName>
</protein>
<dbReference type="SUPFAM" id="SSF46689">
    <property type="entry name" value="Homeodomain-like"/>
    <property type="match status" value="2"/>
</dbReference>
<keyword evidence="3" id="KW-0804">Transcription</keyword>
<dbReference type="Pfam" id="PF12833">
    <property type="entry name" value="HTH_18"/>
    <property type="match status" value="1"/>
</dbReference>
<dbReference type="PANTHER" id="PTHR46796:SF12">
    <property type="entry name" value="HTH-TYPE DNA-BINDING TRANSCRIPTIONAL ACTIVATOR EUTR"/>
    <property type="match status" value="1"/>
</dbReference>
<evidence type="ECO:0000256" key="1">
    <source>
        <dbReference type="ARBA" id="ARBA00023015"/>
    </source>
</evidence>
<evidence type="ECO:0000313" key="5">
    <source>
        <dbReference type="EMBL" id="BCJ48369.1"/>
    </source>
</evidence>